<name>A0A8X6H9N0_TRICU</name>
<dbReference type="EMBL" id="BMAO01010836">
    <property type="protein sequence ID" value="GFQ69797.1"/>
    <property type="molecule type" value="Genomic_DNA"/>
</dbReference>
<dbReference type="AlphaFoldDB" id="A0A8X6H9N0"/>
<organism evidence="1 2">
    <name type="scientific">Trichonephila clavata</name>
    <name type="common">Joro spider</name>
    <name type="synonym">Nephila clavata</name>
    <dbReference type="NCBI Taxonomy" id="2740835"/>
    <lineage>
        <taxon>Eukaryota</taxon>
        <taxon>Metazoa</taxon>
        <taxon>Ecdysozoa</taxon>
        <taxon>Arthropoda</taxon>
        <taxon>Chelicerata</taxon>
        <taxon>Arachnida</taxon>
        <taxon>Araneae</taxon>
        <taxon>Araneomorphae</taxon>
        <taxon>Entelegynae</taxon>
        <taxon>Araneoidea</taxon>
        <taxon>Nephilidae</taxon>
        <taxon>Trichonephila</taxon>
    </lineage>
</organism>
<evidence type="ECO:0000313" key="2">
    <source>
        <dbReference type="Proteomes" id="UP000887116"/>
    </source>
</evidence>
<evidence type="ECO:0000313" key="1">
    <source>
        <dbReference type="EMBL" id="GFQ69797.1"/>
    </source>
</evidence>
<proteinExistence type="predicted"/>
<keyword evidence="2" id="KW-1185">Reference proteome</keyword>
<dbReference type="Proteomes" id="UP000887116">
    <property type="component" value="Unassembled WGS sequence"/>
</dbReference>
<reference evidence="1" key="1">
    <citation type="submission" date="2020-07" db="EMBL/GenBank/DDBJ databases">
        <title>Multicomponent nature underlies the extraordinary mechanical properties of spider dragline silk.</title>
        <authorList>
            <person name="Kono N."/>
            <person name="Nakamura H."/>
            <person name="Mori M."/>
            <person name="Yoshida Y."/>
            <person name="Ohtoshi R."/>
            <person name="Malay A.D."/>
            <person name="Moran D.A.P."/>
            <person name="Tomita M."/>
            <person name="Numata K."/>
            <person name="Arakawa K."/>
        </authorList>
    </citation>
    <scope>NUCLEOTIDE SEQUENCE</scope>
</reference>
<protein>
    <submittedName>
        <fullName evidence="1">Uncharacterized protein</fullName>
    </submittedName>
</protein>
<comment type="caution">
    <text evidence="1">The sequence shown here is derived from an EMBL/GenBank/DDBJ whole genome shotgun (WGS) entry which is preliminary data.</text>
</comment>
<sequence>MTFLSLRHLELAEGGYQGYNYEWRQFEKGMYGLLKGPFCPISLEKDQRKSWLSYREFDENEFKIQGACTILNLDLVQELDSENYPILVLIEYY</sequence>
<accession>A0A8X6H9N0</accession>
<gene>
    <name evidence="1" type="ORF">TNCT_635941</name>
</gene>